<accession>A0ABM7P3H2</accession>
<proteinExistence type="predicted"/>
<evidence type="ECO:0000313" key="2">
    <source>
        <dbReference type="Proteomes" id="UP001053296"/>
    </source>
</evidence>
<reference evidence="1" key="1">
    <citation type="journal article" date="2022" name="Arch. Microbiol.">
        <title>Pseudodesulfovibrio sediminis sp. nov., a mesophilic and neutrophilic sulfate-reducing bacterium isolated from sediment of a brackish lake.</title>
        <authorList>
            <person name="Takahashi A."/>
            <person name="Kojima H."/>
            <person name="Watanabe M."/>
            <person name="Fukui M."/>
        </authorList>
    </citation>
    <scope>NUCLEOTIDE SEQUENCE</scope>
    <source>
        <strain evidence="1">SF6</strain>
    </source>
</reference>
<organism evidence="1 2">
    <name type="scientific">Pseudodesulfovibrio sediminis</name>
    <dbReference type="NCBI Taxonomy" id="2810563"/>
    <lineage>
        <taxon>Bacteria</taxon>
        <taxon>Pseudomonadati</taxon>
        <taxon>Thermodesulfobacteriota</taxon>
        <taxon>Desulfovibrionia</taxon>
        <taxon>Desulfovibrionales</taxon>
        <taxon>Desulfovibrionaceae</taxon>
    </lineage>
</organism>
<sequence>MSKKSMAKLLLGGSTALNLFGNVTDAEEAWKTGYANRQAALKDAQLVQESGDMDIQQLEREGRQLVGSNLNAITGSNTAFSGSAMDIMADTMAQLELQKRNKQRETASKRDSLYAEANNAARSASSARQQGYLKAGGTLLRGVGDFMDMF</sequence>
<gene>
    <name evidence="1" type="ORF">PSDVSF_05710</name>
</gene>
<name>A0ABM7P3H2_9BACT</name>
<keyword evidence="2" id="KW-1185">Reference proteome</keyword>
<dbReference type="RefSeq" id="WP_229593473.1">
    <property type="nucleotide sequence ID" value="NZ_AP024485.1"/>
</dbReference>
<evidence type="ECO:0000313" key="1">
    <source>
        <dbReference type="EMBL" id="BCS87329.1"/>
    </source>
</evidence>
<dbReference type="Proteomes" id="UP001053296">
    <property type="component" value="Chromosome"/>
</dbReference>
<dbReference type="EMBL" id="AP024485">
    <property type="protein sequence ID" value="BCS87329.1"/>
    <property type="molecule type" value="Genomic_DNA"/>
</dbReference>
<protein>
    <submittedName>
        <fullName evidence="1">Uncharacterized protein</fullName>
    </submittedName>
</protein>